<accession>A0A645HZ19</accession>
<name>A0A645HZ19_9ZZZZ</name>
<dbReference type="AlphaFoldDB" id="A0A645HZ19"/>
<reference evidence="1" key="1">
    <citation type="submission" date="2019-08" db="EMBL/GenBank/DDBJ databases">
        <authorList>
            <person name="Kucharzyk K."/>
            <person name="Murdoch R.W."/>
            <person name="Higgins S."/>
            <person name="Loffler F."/>
        </authorList>
    </citation>
    <scope>NUCLEOTIDE SEQUENCE</scope>
</reference>
<gene>
    <name evidence="1" type="ORF">SDC9_191847</name>
</gene>
<evidence type="ECO:0000313" key="1">
    <source>
        <dbReference type="EMBL" id="MPN44285.1"/>
    </source>
</evidence>
<dbReference type="EMBL" id="VSSQ01103300">
    <property type="protein sequence ID" value="MPN44285.1"/>
    <property type="molecule type" value="Genomic_DNA"/>
</dbReference>
<comment type="caution">
    <text evidence="1">The sequence shown here is derived from an EMBL/GenBank/DDBJ whole genome shotgun (WGS) entry which is preliminary data.</text>
</comment>
<sequence length="143" mass="16402">MSTNLELLPNYTELNNISIFYYITYGLGCDITIDGNLNNYEYILSEANNIRYSNGEIREASLFKEEYNGIKKYRYSYNVGIGWQVGGGEGGGASIEIKYRGSLDPIFENSNFRQHNLFFTFNTSIDFYINFIKGIVSIFKSII</sequence>
<proteinExistence type="predicted"/>
<protein>
    <submittedName>
        <fullName evidence="1">Uncharacterized protein</fullName>
    </submittedName>
</protein>
<organism evidence="1">
    <name type="scientific">bioreactor metagenome</name>
    <dbReference type="NCBI Taxonomy" id="1076179"/>
    <lineage>
        <taxon>unclassified sequences</taxon>
        <taxon>metagenomes</taxon>
        <taxon>ecological metagenomes</taxon>
    </lineage>
</organism>